<name>A0AAE0SK95_9BIVA</name>
<keyword evidence="2" id="KW-1185">Reference proteome</keyword>
<gene>
    <name evidence="1" type="ORF">CHS0354_012370</name>
</gene>
<dbReference type="AlphaFoldDB" id="A0AAE0SK95"/>
<evidence type="ECO:0000313" key="2">
    <source>
        <dbReference type="Proteomes" id="UP001195483"/>
    </source>
</evidence>
<proteinExistence type="predicted"/>
<sequence length="93" mass="10897">MMPHLRLKRARGKELTTRLFSGVFKDLHPFGTQNVANIDIAKSSSQADKYRSRPWRNIIPIRNELSSLSVESYRPNRCEISSQFVMNYRPCPW</sequence>
<reference evidence="1" key="3">
    <citation type="submission" date="2023-05" db="EMBL/GenBank/DDBJ databases">
        <authorList>
            <person name="Smith C.H."/>
        </authorList>
    </citation>
    <scope>NUCLEOTIDE SEQUENCE</scope>
    <source>
        <strain evidence="1">CHS0354</strain>
        <tissue evidence="1">Mantle</tissue>
    </source>
</reference>
<evidence type="ECO:0000313" key="1">
    <source>
        <dbReference type="EMBL" id="KAK3593276.1"/>
    </source>
</evidence>
<organism evidence="1 2">
    <name type="scientific">Potamilus streckersoni</name>
    <dbReference type="NCBI Taxonomy" id="2493646"/>
    <lineage>
        <taxon>Eukaryota</taxon>
        <taxon>Metazoa</taxon>
        <taxon>Spiralia</taxon>
        <taxon>Lophotrochozoa</taxon>
        <taxon>Mollusca</taxon>
        <taxon>Bivalvia</taxon>
        <taxon>Autobranchia</taxon>
        <taxon>Heteroconchia</taxon>
        <taxon>Palaeoheterodonta</taxon>
        <taxon>Unionida</taxon>
        <taxon>Unionoidea</taxon>
        <taxon>Unionidae</taxon>
        <taxon>Ambleminae</taxon>
        <taxon>Lampsilini</taxon>
        <taxon>Potamilus</taxon>
    </lineage>
</organism>
<accession>A0AAE0SK95</accession>
<reference evidence="1" key="2">
    <citation type="journal article" date="2021" name="Genome Biol. Evol.">
        <title>Developing a high-quality reference genome for a parasitic bivalve with doubly uniparental inheritance (Bivalvia: Unionida).</title>
        <authorList>
            <person name="Smith C.H."/>
        </authorList>
    </citation>
    <scope>NUCLEOTIDE SEQUENCE</scope>
    <source>
        <strain evidence="1">CHS0354</strain>
        <tissue evidence="1">Mantle</tissue>
    </source>
</reference>
<reference evidence="1" key="1">
    <citation type="journal article" date="2021" name="Genome Biol. Evol.">
        <title>A High-Quality Reference Genome for a Parasitic Bivalve with Doubly Uniparental Inheritance (Bivalvia: Unionida).</title>
        <authorList>
            <person name="Smith C.H."/>
        </authorList>
    </citation>
    <scope>NUCLEOTIDE SEQUENCE</scope>
    <source>
        <strain evidence="1">CHS0354</strain>
    </source>
</reference>
<dbReference type="Proteomes" id="UP001195483">
    <property type="component" value="Unassembled WGS sequence"/>
</dbReference>
<dbReference type="EMBL" id="JAEAOA010000748">
    <property type="protein sequence ID" value="KAK3593276.1"/>
    <property type="molecule type" value="Genomic_DNA"/>
</dbReference>
<protein>
    <submittedName>
        <fullName evidence="1">Uncharacterized protein</fullName>
    </submittedName>
</protein>
<comment type="caution">
    <text evidence="1">The sequence shown here is derived from an EMBL/GenBank/DDBJ whole genome shotgun (WGS) entry which is preliminary data.</text>
</comment>